<reference evidence="2" key="1">
    <citation type="submission" date="2023-04" db="EMBL/GenBank/DDBJ databases">
        <authorList>
            <consortium name="ELIXIR-Norway"/>
        </authorList>
    </citation>
    <scope>NUCLEOTIDE SEQUENCE [LARGE SCALE GENOMIC DNA]</scope>
</reference>
<organism evidence="2 3">
    <name type="scientific">Rangifer tarandus platyrhynchus</name>
    <name type="common">Svalbard reindeer</name>
    <dbReference type="NCBI Taxonomy" id="3082113"/>
    <lineage>
        <taxon>Eukaryota</taxon>
        <taxon>Metazoa</taxon>
        <taxon>Chordata</taxon>
        <taxon>Craniata</taxon>
        <taxon>Vertebrata</taxon>
        <taxon>Euteleostomi</taxon>
        <taxon>Mammalia</taxon>
        <taxon>Eutheria</taxon>
        <taxon>Laurasiatheria</taxon>
        <taxon>Artiodactyla</taxon>
        <taxon>Ruminantia</taxon>
        <taxon>Pecora</taxon>
        <taxon>Cervidae</taxon>
        <taxon>Odocoileinae</taxon>
        <taxon>Rangifer</taxon>
    </lineage>
</organism>
<keyword evidence="3" id="KW-1185">Reference proteome</keyword>
<protein>
    <submittedName>
        <fullName evidence="2">Uncharacterized protein</fullName>
    </submittedName>
</protein>
<name>A0ABN8YR08_RANTA</name>
<keyword evidence="1" id="KW-0472">Membrane</keyword>
<dbReference type="Proteomes" id="UP001176941">
    <property type="component" value="Chromosome 21"/>
</dbReference>
<accession>A0ABN8YR08</accession>
<dbReference type="EMBL" id="OX459957">
    <property type="protein sequence ID" value="CAI9163032.1"/>
    <property type="molecule type" value="Genomic_DNA"/>
</dbReference>
<gene>
    <name evidence="2" type="ORF">MRATA1EN1_LOCUS11994</name>
</gene>
<keyword evidence="1" id="KW-1133">Transmembrane helix</keyword>
<proteinExistence type="predicted"/>
<keyword evidence="1" id="KW-0812">Transmembrane</keyword>
<evidence type="ECO:0000313" key="3">
    <source>
        <dbReference type="Proteomes" id="UP001176941"/>
    </source>
</evidence>
<evidence type="ECO:0000256" key="1">
    <source>
        <dbReference type="SAM" id="Phobius"/>
    </source>
</evidence>
<evidence type="ECO:0000313" key="2">
    <source>
        <dbReference type="EMBL" id="CAI9163032.1"/>
    </source>
</evidence>
<sequence length="112" mass="12457">MSVGEDQGTESTVIQQRSRCERMRTSWEEEWGPGNKDRGDGIVKWVEVVQVVVSDLALIHSLPPSPEHLLPDVHLSALATYIILLVPITLSVLCCSPTPNFLLLWIAFCGFL</sequence>
<feature type="transmembrane region" description="Helical" evidence="1">
    <location>
        <begin position="78"/>
        <end position="111"/>
    </location>
</feature>